<evidence type="ECO:0000313" key="1">
    <source>
        <dbReference type="EMBL" id="TLS34957.1"/>
    </source>
</evidence>
<dbReference type="Proteomes" id="UP000308230">
    <property type="component" value="Unassembled WGS sequence"/>
</dbReference>
<accession>A0A5R9EV70</accession>
<dbReference type="EMBL" id="SWLG01000034">
    <property type="protein sequence ID" value="TLS34957.1"/>
    <property type="molecule type" value="Genomic_DNA"/>
</dbReference>
<organism evidence="1 2">
    <name type="scientific">Exobacillus caeni</name>
    <dbReference type="NCBI Taxonomy" id="2574798"/>
    <lineage>
        <taxon>Bacteria</taxon>
        <taxon>Bacillati</taxon>
        <taxon>Bacillota</taxon>
        <taxon>Bacilli</taxon>
        <taxon>Bacillales</taxon>
        <taxon>Guptibacillaceae</taxon>
        <taxon>Exobacillus</taxon>
    </lineage>
</organism>
<reference evidence="1 2" key="1">
    <citation type="submission" date="2019-04" db="EMBL/GenBank/DDBJ databases">
        <title>Bacillus caeni sp. nov., a bacterium isolated from mangrove sediment.</title>
        <authorList>
            <person name="Huang H."/>
            <person name="Mo K."/>
            <person name="Hu Y."/>
        </authorList>
    </citation>
    <scope>NUCLEOTIDE SEQUENCE [LARGE SCALE GENOMIC DNA]</scope>
    <source>
        <strain evidence="1 2">HB172195</strain>
    </source>
</reference>
<keyword evidence="2" id="KW-1185">Reference proteome</keyword>
<dbReference type="AlphaFoldDB" id="A0A5R9EV70"/>
<proteinExistence type="predicted"/>
<gene>
    <name evidence="1" type="ORF">FCL54_22885</name>
</gene>
<comment type="caution">
    <text evidence="1">The sequence shown here is derived from an EMBL/GenBank/DDBJ whole genome shotgun (WGS) entry which is preliminary data.</text>
</comment>
<name>A0A5R9EV70_9BACL</name>
<evidence type="ECO:0000313" key="2">
    <source>
        <dbReference type="Proteomes" id="UP000308230"/>
    </source>
</evidence>
<protein>
    <submittedName>
        <fullName evidence="1">Uncharacterized protein</fullName>
    </submittedName>
</protein>
<dbReference type="RefSeq" id="WP_171016985.1">
    <property type="nucleotide sequence ID" value="NZ_SWLG01000034.1"/>
</dbReference>
<sequence length="78" mass="9243">MLVCNIYWSPGGYVFIWSKLKRTVDAVLPFTIEVFAEWMEAKPDLGRFYRKMMPGKLVEGFIGHMVPYFDKNKLFKFL</sequence>